<feature type="region of interest" description="Disordered" evidence="1">
    <location>
        <begin position="139"/>
        <end position="167"/>
    </location>
</feature>
<evidence type="ECO:0000313" key="4">
    <source>
        <dbReference type="Proteomes" id="UP000077684"/>
    </source>
</evidence>
<name>A0A8X7MI31_9BASI</name>
<feature type="compositionally biased region" description="Low complexity" evidence="1">
    <location>
        <begin position="144"/>
        <end position="167"/>
    </location>
</feature>
<dbReference type="EMBL" id="LWDE02003281">
    <property type="protein sequence ID" value="KAE8235817.1"/>
    <property type="molecule type" value="Genomic_DNA"/>
</dbReference>
<proteinExistence type="predicted"/>
<accession>A0A8X7MI31</accession>
<evidence type="ECO:0000256" key="1">
    <source>
        <dbReference type="SAM" id="MobiDB-lite"/>
    </source>
</evidence>
<dbReference type="Proteomes" id="UP000077684">
    <property type="component" value="Unassembled WGS sequence"/>
</dbReference>
<organism evidence="3 4">
    <name type="scientific">Tilletia controversa</name>
    <name type="common">dwarf bunt fungus</name>
    <dbReference type="NCBI Taxonomy" id="13291"/>
    <lineage>
        <taxon>Eukaryota</taxon>
        <taxon>Fungi</taxon>
        <taxon>Dikarya</taxon>
        <taxon>Basidiomycota</taxon>
        <taxon>Ustilaginomycotina</taxon>
        <taxon>Exobasidiomycetes</taxon>
        <taxon>Tilletiales</taxon>
        <taxon>Tilletiaceae</taxon>
        <taxon>Tilletia</taxon>
    </lineage>
</organism>
<feature type="region of interest" description="Disordered" evidence="1">
    <location>
        <begin position="23"/>
        <end position="50"/>
    </location>
</feature>
<feature type="signal peptide" evidence="2">
    <location>
        <begin position="1"/>
        <end position="23"/>
    </location>
</feature>
<protein>
    <recommendedName>
        <fullName evidence="5">RxLR effector protein</fullName>
    </recommendedName>
</protein>
<dbReference type="AlphaFoldDB" id="A0A8X7MI31"/>
<gene>
    <name evidence="3" type="ORF">A4X06_0g9747</name>
</gene>
<keyword evidence="2" id="KW-0732">Signal</keyword>
<evidence type="ECO:0000313" key="3">
    <source>
        <dbReference type="EMBL" id="KAE8235817.1"/>
    </source>
</evidence>
<reference evidence="3" key="1">
    <citation type="submission" date="2016-04" db="EMBL/GenBank/DDBJ databases">
        <authorList>
            <person name="Nguyen H.D."/>
            <person name="Samba Siva P."/>
            <person name="Cullis J."/>
            <person name="Levesque C.A."/>
            <person name="Hambleton S."/>
        </authorList>
    </citation>
    <scope>NUCLEOTIDE SEQUENCE</scope>
    <source>
        <strain evidence="3">DAOMC 236426</strain>
    </source>
</reference>
<evidence type="ECO:0000256" key="2">
    <source>
        <dbReference type="SAM" id="SignalP"/>
    </source>
</evidence>
<comment type="caution">
    <text evidence="3">The sequence shown here is derived from an EMBL/GenBank/DDBJ whole genome shotgun (WGS) entry which is preliminary data.</text>
</comment>
<reference evidence="3" key="2">
    <citation type="journal article" date="2019" name="IMA Fungus">
        <title>Genome sequencing and comparison of five Tilletia species to identify candidate genes for the detection of regulated species infecting wheat.</title>
        <authorList>
            <person name="Nguyen H.D.T."/>
            <person name="Sultana T."/>
            <person name="Kesanakurti P."/>
            <person name="Hambleton S."/>
        </authorList>
    </citation>
    <scope>NUCLEOTIDE SEQUENCE</scope>
    <source>
        <strain evidence="3">DAOMC 236426</strain>
    </source>
</reference>
<sequence length="167" mass="17735">MFSRRFLFLLPLVLVVATTGVVSAPVPDPTDTPSATLSQPSRLTSRAGESSGLKKALEALEMPEDPVLSDATRTTRFLAYDAKDVGSFAKKVQETTHTASQNAQDILAAKLDNWGGVREDKIDALRQIYHQHEAAFEAEEAAKAAKAAKAASGSKGSSESSGSSTRQ</sequence>
<evidence type="ECO:0008006" key="5">
    <source>
        <dbReference type="Google" id="ProtNLM"/>
    </source>
</evidence>
<feature type="compositionally biased region" description="Polar residues" evidence="1">
    <location>
        <begin position="31"/>
        <end position="48"/>
    </location>
</feature>
<keyword evidence="4" id="KW-1185">Reference proteome</keyword>
<feature type="chain" id="PRO_5036494594" description="RxLR effector protein" evidence="2">
    <location>
        <begin position="24"/>
        <end position="167"/>
    </location>
</feature>